<sequence length="401" mass="46710">MNVLFDATWIGTHFKQNAMHGGLRVIYELTKRLESANEVDLFYSSNRYDRVIINNLHSFIKENNYSNHQNKIANNQTEIFRIINYLNSNLKKPILLNHFDKHKLKMINVYHSPIEAIPEAIKNYKNIKRVFSSHDLMPFTRPDLAPVNFAKLLKPAYDSIDKETKVICVSKFTKSELLNYRKDLDEDQIDVIYLGADKNTFFPNLSTTNYLVLANKYNFKFEKYLLCLNRNQKYKNTEHIIEAYIRVVNESQNTDLGLVLIGNFDDIETKKKFMLKYGTYKHIHFIEYVPDIELSVFYSNALSFVYMSLYEGFGLPIIEAMQCGTPVISSNQASLPEVVNGYGICIDPLDIELLSNQIYLILKDSKLSKNLSTKSLERSNFFSWEKNLEETIQVYKKAINN</sequence>
<protein>
    <submittedName>
        <fullName evidence="4">Glycosyltransferase</fullName>
    </submittedName>
</protein>
<dbReference type="AlphaFoldDB" id="H7FM90"/>
<gene>
    <name evidence="4" type="ORF">HJ01_00288</name>
</gene>
<evidence type="ECO:0000259" key="2">
    <source>
        <dbReference type="Pfam" id="PF00534"/>
    </source>
</evidence>
<proteinExistence type="predicted"/>
<feature type="domain" description="Glycosyl transferase family 1" evidence="2">
    <location>
        <begin position="221"/>
        <end position="374"/>
    </location>
</feature>
<evidence type="ECO:0000259" key="3">
    <source>
        <dbReference type="Pfam" id="PF13439"/>
    </source>
</evidence>
<dbReference type="PATRIC" id="fig|1086011.3.peg.282"/>
<dbReference type="STRING" id="1086011.HJ01_00288"/>
<dbReference type="InterPro" id="IPR001296">
    <property type="entry name" value="Glyco_trans_1"/>
</dbReference>
<dbReference type="GO" id="GO:0016757">
    <property type="term" value="F:glycosyltransferase activity"/>
    <property type="evidence" value="ECO:0007669"/>
    <property type="project" value="InterPro"/>
</dbReference>
<evidence type="ECO:0000313" key="5">
    <source>
        <dbReference type="Proteomes" id="UP000005566"/>
    </source>
</evidence>
<dbReference type="SUPFAM" id="SSF53756">
    <property type="entry name" value="UDP-Glycosyltransferase/glycogen phosphorylase"/>
    <property type="match status" value="1"/>
</dbReference>
<dbReference type="eggNOG" id="COG0438">
    <property type="taxonomic scope" value="Bacteria"/>
</dbReference>
<name>H7FM90_FLAFP</name>
<dbReference type="RefSeq" id="WP_007136465.1">
    <property type="nucleotide sequence ID" value="NZ_AHKF01000006.1"/>
</dbReference>
<accession>H7FM90</accession>
<keyword evidence="5" id="KW-1185">Reference proteome</keyword>
<dbReference type="Gene3D" id="3.40.50.2000">
    <property type="entry name" value="Glycogen Phosphorylase B"/>
    <property type="match status" value="2"/>
</dbReference>
<dbReference type="Proteomes" id="UP000005566">
    <property type="component" value="Unassembled WGS sequence"/>
</dbReference>
<feature type="domain" description="Glycosyltransferase subfamily 4-like N-terminal" evidence="3">
    <location>
        <begin position="21"/>
        <end position="197"/>
    </location>
</feature>
<keyword evidence="1" id="KW-0808">Transferase</keyword>
<dbReference type="Pfam" id="PF13439">
    <property type="entry name" value="Glyco_transf_4"/>
    <property type="match status" value="1"/>
</dbReference>
<dbReference type="PANTHER" id="PTHR46401">
    <property type="entry name" value="GLYCOSYLTRANSFERASE WBBK-RELATED"/>
    <property type="match status" value="1"/>
</dbReference>
<dbReference type="EMBL" id="AHKF01000006">
    <property type="protein sequence ID" value="EIA10428.1"/>
    <property type="molecule type" value="Genomic_DNA"/>
</dbReference>
<dbReference type="PANTHER" id="PTHR46401:SF2">
    <property type="entry name" value="GLYCOSYLTRANSFERASE WBBK-RELATED"/>
    <property type="match status" value="1"/>
</dbReference>
<dbReference type="CDD" id="cd03809">
    <property type="entry name" value="GT4_MtfB-like"/>
    <property type="match status" value="1"/>
</dbReference>
<dbReference type="InterPro" id="IPR028098">
    <property type="entry name" value="Glyco_trans_4-like_N"/>
</dbReference>
<dbReference type="Pfam" id="PF00534">
    <property type="entry name" value="Glycos_transf_1"/>
    <property type="match status" value="1"/>
</dbReference>
<comment type="caution">
    <text evidence="4">The sequence shown here is derived from an EMBL/GenBank/DDBJ whole genome shotgun (WGS) entry which is preliminary data.</text>
</comment>
<evidence type="ECO:0000256" key="1">
    <source>
        <dbReference type="ARBA" id="ARBA00022679"/>
    </source>
</evidence>
<evidence type="ECO:0000313" key="4">
    <source>
        <dbReference type="EMBL" id="EIA10428.1"/>
    </source>
</evidence>
<reference evidence="4 5" key="1">
    <citation type="journal article" date="2014" name="Acta Crystallogr. D">
        <title>Structure-based characterization and antifreeze properties of a hyperactive ice-binding protein from the Antarctic bacterium Flavobacterium frigoris PS1.</title>
        <authorList>
            <person name="Do H."/>
            <person name="Kim S.J."/>
            <person name="Kim H.J."/>
            <person name="Lee J.H."/>
        </authorList>
    </citation>
    <scope>NUCLEOTIDE SEQUENCE [LARGE SCALE GENOMIC DNA]</scope>
    <source>
        <strain evidence="4 5">PS1</strain>
    </source>
</reference>
<dbReference type="OrthoDB" id="9801609at2"/>
<organism evidence="4 5">
    <name type="scientific">Flavobacterium frigoris (strain PS1)</name>
    <dbReference type="NCBI Taxonomy" id="1086011"/>
    <lineage>
        <taxon>Bacteria</taxon>
        <taxon>Pseudomonadati</taxon>
        <taxon>Bacteroidota</taxon>
        <taxon>Flavobacteriia</taxon>
        <taxon>Flavobacteriales</taxon>
        <taxon>Flavobacteriaceae</taxon>
        <taxon>Flavobacterium</taxon>
    </lineage>
</organism>